<dbReference type="EMBL" id="QLNT01000039">
    <property type="protein sequence ID" value="KAF3055306.1"/>
    <property type="molecule type" value="Genomic_DNA"/>
</dbReference>
<organism evidence="9 10">
    <name type="scientific">Trichoderma lentiforme</name>
    <dbReference type="NCBI Taxonomy" id="1567552"/>
    <lineage>
        <taxon>Eukaryota</taxon>
        <taxon>Fungi</taxon>
        <taxon>Dikarya</taxon>
        <taxon>Ascomycota</taxon>
        <taxon>Pezizomycotina</taxon>
        <taxon>Sordariomycetes</taxon>
        <taxon>Hypocreomycetidae</taxon>
        <taxon>Hypocreales</taxon>
        <taxon>Hypocreaceae</taxon>
        <taxon>Trichoderma</taxon>
    </lineage>
</organism>
<dbReference type="Pfam" id="PF04444">
    <property type="entry name" value="Dioxygenase_N"/>
    <property type="match status" value="1"/>
</dbReference>
<evidence type="ECO:0000313" key="9">
    <source>
        <dbReference type="EMBL" id="KAF3055306.1"/>
    </source>
</evidence>
<evidence type="ECO:0000256" key="1">
    <source>
        <dbReference type="ARBA" id="ARBA00001965"/>
    </source>
</evidence>
<feature type="domain" description="Catechol dioxygenase N-terminal" evidence="8">
    <location>
        <begin position="34"/>
        <end position="107"/>
    </location>
</feature>
<evidence type="ECO:0000256" key="6">
    <source>
        <dbReference type="ARBA" id="ARBA00023004"/>
    </source>
</evidence>
<sequence length="332" mass="37216">MSSHKMLNTMIEMLDLTTENITEDVQIANSSCSDRRVRYLFERLVVHLHDVVRETRLSTEEWMAAIEFLTKVGQKCTDTRQEFILFSDILGVSLLVDAIDHPKPKGSTEGTVLGPFHTHEAEYVTNGAKISTDPQGNPLLVICQVRNLAGQPIENARIDVWETDSKGFYDVQYADHDGPNGRAVLTSDKDGDFWFKAIVPVPYPIPSDGPVGKLLGTLNRHCYRPSHMHFMFDHPIYDPLVTALYLKNDPYETSDAVFGVKSTLVVELETVQDKGMAEKYGVDVGCALMKYEFVLVTKQEAIDLRYGNAEAAMKAQGKQMQYINGLPVPDID</sequence>
<dbReference type="PANTHER" id="PTHR33711">
    <property type="entry name" value="DIOXYGENASE, PUTATIVE (AFU_ORTHOLOGUE AFUA_2G02910)-RELATED"/>
    <property type="match status" value="1"/>
</dbReference>
<feature type="domain" description="Intradiol ring-cleavage dioxygenases" evidence="7">
    <location>
        <begin position="114"/>
        <end position="283"/>
    </location>
</feature>
<dbReference type="Gene3D" id="2.60.130.10">
    <property type="entry name" value="Aromatic compound dioxygenase"/>
    <property type="match status" value="1"/>
</dbReference>
<evidence type="ECO:0000313" key="10">
    <source>
        <dbReference type="Proteomes" id="UP000801864"/>
    </source>
</evidence>
<name>A0A9P4X2R5_9HYPO</name>
<dbReference type="AlphaFoldDB" id="A0A9P4X2R5"/>
<dbReference type="GO" id="GO:0008199">
    <property type="term" value="F:ferric iron binding"/>
    <property type="evidence" value="ECO:0007669"/>
    <property type="project" value="InterPro"/>
</dbReference>
<comment type="similarity">
    <text evidence="2">Belongs to the intradiol ring-cleavage dioxygenase family.</text>
</comment>
<evidence type="ECO:0000259" key="8">
    <source>
        <dbReference type="Pfam" id="PF04444"/>
    </source>
</evidence>
<keyword evidence="6" id="KW-0408">Iron</keyword>
<evidence type="ECO:0000256" key="2">
    <source>
        <dbReference type="ARBA" id="ARBA00007825"/>
    </source>
</evidence>
<dbReference type="InterPro" id="IPR015889">
    <property type="entry name" value="Intradiol_dOase_core"/>
</dbReference>
<keyword evidence="4" id="KW-0223">Dioxygenase</keyword>
<dbReference type="GO" id="GO:0018576">
    <property type="term" value="F:catechol 1,2-dioxygenase activity"/>
    <property type="evidence" value="ECO:0007669"/>
    <property type="project" value="InterPro"/>
</dbReference>
<comment type="cofactor">
    <cofactor evidence="1">
        <name>Fe(3+)</name>
        <dbReference type="ChEBI" id="CHEBI:29034"/>
    </cofactor>
</comment>
<keyword evidence="5" id="KW-0560">Oxidoreductase</keyword>
<dbReference type="InterPro" id="IPR000627">
    <property type="entry name" value="Intradiol_dOase_C"/>
</dbReference>
<evidence type="ECO:0000256" key="4">
    <source>
        <dbReference type="ARBA" id="ARBA00022964"/>
    </source>
</evidence>
<accession>A0A9P4X2R5</accession>
<proteinExistence type="inferred from homology"/>
<protein>
    <submittedName>
        <fullName evidence="9">Hydroxyquinol 1,2-dioxygenase</fullName>
    </submittedName>
</protein>
<evidence type="ECO:0000256" key="3">
    <source>
        <dbReference type="ARBA" id="ARBA00022723"/>
    </source>
</evidence>
<dbReference type="InterPro" id="IPR007535">
    <property type="entry name" value="Catechol_dOase_N"/>
</dbReference>
<dbReference type="GO" id="GO:0009712">
    <property type="term" value="P:catechol-containing compound metabolic process"/>
    <property type="evidence" value="ECO:0007669"/>
    <property type="project" value="InterPro"/>
</dbReference>
<reference evidence="9 10" key="1">
    <citation type="submission" date="2018-06" db="EMBL/GenBank/DDBJ databases">
        <title>Genome analysis of cellulolytic fungus Trichoderma lentiforme CFAM-422.</title>
        <authorList>
            <person name="Steindorff A.S."/>
            <person name="Formighieri E.F."/>
            <person name="Midorikawa G.E.O."/>
            <person name="Tamietti M.S."/>
            <person name="Ramos E.Z."/>
            <person name="Silva A.S."/>
            <person name="Bon E.P.S."/>
            <person name="Mendes T.D."/>
            <person name="Damaso M.C.T."/>
            <person name="Favaro L.C.L."/>
        </authorList>
    </citation>
    <scope>NUCLEOTIDE SEQUENCE [LARGE SCALE GENOMIC DNA]</scope>
    <source>
        <strain evidence="9 10">CFAM-422</strain>
    </source>
</reference>
<evidence type="ECO:0000259" key="7">
    <source>
        <dbReference type="Pfam" id="PF00775"/>
    </source>
</evidence>
<keyword evidence="10" id="KW-1185">Reference proteome</keyword>
<dbReference type="Proteomes" id="UP000801864">
    <property type="component" value="Unassembled WGS sequence"/>
</dbReference>
<dbReference type="PANTHER" id="PTHR33711:SF7">
    <property type="entry name" value="INTRADIOL RING-CLEAVAGE DIOXYGENASES DOMAIN-CONTAINING PROTEIN-RELATED"/>
    <property type="match status" value="1"/>
</dbReference>
<gene>
    <name evidence="9" type="ORF">CFAM422_013232</name>
</gene>
<keyword evidence="3" id="KW-0479">Metal-binding</keyword>
<evidence type="ECO:0000256" key="5">
    <source>
        <dbReference type="ARBA" id="ARBA00023002"/>
    </source>
</evidence>
<comment type="caution">
    <text evidence="9">The sequence shown here is derived from an EMBL/GenBank/DDBJ whole genome shotgun (WGS) entry which is preliminary data.</text>
</comment>
<dbReference type="InterPro" id="IPR050770">
    <property type="entry name" value="Intradiol_RC_Dioxygenase"/>
</dbReference>
<dbReference type="SUPFAM" id="SSF49482">
    <property type="entry name" value="Aromatic compound dioxygenase"/>
    <property type="match status" value="1"/>
</dbReference>
<dbReference type="Pfam" id="PF00775">
    <property type="entry name" value="Dioxygenase_C"/>
    <property type="match status" value="1"/>
</dbReference>